<dbReference type="GO" id="GO:1904356">
    <property type="term" value="P:regulation of telomere maintenance via telomere lengthening"/>
    <property type="evidence" value="ECO:0007669"/>
    <property type="project" value="TreeGrafter"/>
</dbReference>
<sequence>MELLNVESREAALPLSALRLVVPPLRLMSAFLWQVVQRGNVTQYGKLEQFVVLVTETVPDIMSRSLVNKLIFHLRKKWKDVESEIINNKFIRLVHSILEDAEKKENFIQHVFPVEYGSGYDAVLKSLAWEFLSRVEDLLPVPNLRETASWLCGGLSMMEEIVQPLSDPAEIKDVLQHFKTKRLHARNNEQSQRVISEMSIPSSAEVVCLPHPIAQETVSPAITMEHEETLPPTSIAQETIIIESEDTENQSESDHAAIHNEPFSELHRRG</sequence>
<dbReference type="InterPro" id="IPR039098">
    <property type="entry name" value="TINF2"/>
</dbReference>
<dbReference type="RefSeq" id="XP_042603790.1">
    <property type="nucleotide sequence ID" value="XM_042747856.1"/>
</dbReference>
<dbReference type="CDD" id="cd11657">
    <property type="entry name" value="TIN2_N"/>
    <property type="match status" value="1"/>
</dbReference>
<dbReference type="GO" id="GO:0016233">
    <property type="term" value="P:telomere capping"/>
    <property type="evidence" value="ECO:0007669"/>
    <property type="project" value="InterPro"/>
</dbReference>
<reference evidence="3" key="1">
    <citation type="submission" date="2025-08" db="UniProtKB">
        <authorList>
            <consortium name="RefSeq"/>
        </authorList>
    </citation>
    <scope>IDENTIFICATION</scope>
    <source>
        <tissue evidence="3">Muscle</tissue>
    </source>
</reference>
<feature type="domain" description="TERF1-interacting nuclear factor 2 N-terminal" evidence="2">
    <location>
        <begin position="33"/>
        <end position="77"/>
    </location>
</feature>
<dbReference type="PANTHER" id="PTHR15512:SF0">
    <property type="entry name" value="TERF1-INTERACTING NUCLEAR FACTOR 2"/>
    <property type="match status" value="1"/>
</dbReference>
<dbReference type="PANTHER" id="PTHR15512">
    <property type="entry name" value="TERF1-INTERACTING NUCLEAR FACTOR 2"/>
    <property type="match status" value="1"/>
</dbReference>
<dbReference type="Pfam" id="PF14973">
    <property type="entry name" value="TINF2_N"/>
    <property type="match status" value="2"/>
</dbReference>
<evidence type="ECO:0000313" key="3">
    <source>
        <dbReference type="RefSeq" id="XP_042603790.1"/>
    </source>
</evidence>
<accession>A0A9R0AMU4</accession>
<proteinExistence type="predicted"/>
<dbReference type="GO" id="GO:0042162">
    <property type="term" value="F:telomeric DNA binding"/>
    <property type="evidence" value="ECO:0007669"/>
    <property type="project" value="TreeGrafter"/>
</dbReference>
<feature type="region of interest" description="Disordered" evidence="1">
    <location>
        <begin position="246"/>
        <end position="270"/>
    </location>
</feature>
<dbReference type="InterPro" id="IPR029400">
    <property type="entry name" value="TINF2_N"/>
</dbReference>
<dbReference type="GeneID" id="109065370"/>
<dbReference type="GO" id="GO:0070187">
    <property type="term" value="C:shelterin complex"/>
    <property type="evidence" value="ECO:0007669"/>
    <property type="project" value="InterPro"/>
</dbReference>
<dbReference type="Proteomes" id="UP001155660">
    <property type="component" value="Chromosome A4"/>
</dbReference>
<dbReference type="AlphaFoldDB" id="A0A9R0AMU4"/>
<organism evidence="3">
    <name type="scientific">Cyprinus carpio</name>
    <name type="common">Common carp</name>
    <dbReference type="NCBI Taxonomy" id="7962"/>
    <lineage>
        <taxon>Eukaryota</taxon>
        <taxon>Metazoa</taxon>
        <taxon>Chordata</taxon>
        <taxon>Craniata</taxon>
        <taxon>Vertebrata</taxon>
        <taxon>Euteleostomi</taxon>
        <taxon>Actinopterygii</taxon>
        <taxon>Neopterygii</taxon>
        <taxon>Teleostei</taxon>
        <taxon>Ostariophysi</taxon>
        <taxon>Cypriniformes</taxon>
        <taxon>Cyprinidae</taxon>
        <taxon>Cyprininae</taxon>
        <taxon>Cyprinus</taxon>
    </lineage>
</organism>
<gene>
    <name evidence="3" type="primary">si:dkey-14d8.1</name>
</gene>
<name>A0A9R0AMU4_CYPCA</name>
<feature type="domain" description="TERF1-interacting nuclear factor 2 N-terminal" evidence="2">
    <location>
        <begin position="78"/>
        <end position="145"/>
    </location>
</feature>
<feature type="compositionally biased region" description="Basic and acidic residues" evidence="1">
    <location>
        <begin position="252"/>
        <end position="270"/>
    </location>
</feature>
<evidence type="ECO:0000259" key="2">
    <source>
        <dbReference type="Pfam" id="PF14973"/>
    </source>
</evidence>
<evidence type="ECO:0000256" key="1">
    <source>
        <dbReference type="SAM" id="MobiDB-lite"/>
    </source>
</evidence>
<protein>
    <submittedName>
        <fullName evidence="3">Uncharacterized protein si:dkey-14d8.1 isoform X2</fullName>
    </submittedName>
</protein>